<dbReference type="InterPro" id="IPR023586">
    <property type="entry name" value="Ile-tRNA-ligase_type2"/>
</dbReference>
<dbReference type="RefSeq" id="WP_120102605.1">
    <property type="nucleotide sequence ID" value="NZ_QKNY01000009.1"/>
</dbReference>
<evidence type="ECO:0000259" key="12">
    <source>
        <dbReference type="Pfam" id="PF08264"/>
    </source>
</evidence>
<keyword evidence="8 10" id="KW-0030">Aminoacyl-tRNA synthetase</keyword>
<dbReference type="SUPFAM" id="SSF47323">
    <property type="entry name" value="Anticodon-binding domain of a subclass of class I aminoacyl-tRNA synthetases"/>
    <property type="match status" value="2"/>
</dbReference>
<dbReference type="AlphaFoldDB" id="A0A3A6Q847"/>
<dbReference type="Proteomes" id="UP000276588">
    <property type="component" value="Unassembled WGS sequence"/>
</dbReference>
<dbReference type="Pfam" id="PF00133">
    <property type="entry name" value="tRNA-synt_1"/>
    <property type="match status" value="1"/>
</dbReference>
<name>A0A3A6Q847_9EURY</name>
<evidence type="ECO:0000256" key="6">
    <source>
        <dbReference type="ARBA" id="ARBA00022840"/>
    </source>
</evidence>
<comment type="similarity">
    <text evidence="10">Belongs to the class-I aminoacyl-tRNA synthetase family. IleS type 2 subfamily.</text>
</comment>
<dbReference type="Gene3D" id="3.90.740.10">
    <property type="entry name" value="Valyl/Leucyl/Isoleucyl-tRNA synthetase, editing domain"/>
    <property type="match status" value="1"/>
</dbReference>
<dbReference type="NCBIfam" id="TIGR00392">
    <property type="entry name" value="ileS"/>
    <property type="match status" value="1"/>
</dbReference>
<dbReference type="PANTHER" id="PTHR42780:SF1">
    <property type="entry name" value="ISOLEUCINE--TRNA LIGASE, CYTOPLASMIC"/>
    <property type="match status" value="1"/>
</dbReference>
<organism evidence="13 14">
    <name type="scientific">Halonotius aquaticus</name>
    <dbReference type="NCBI Taxonomy" id="2216978"/>
    <lineage>
        <taxon>Archaea</taxon>
        <taxon>Methanobacteriati</taxon>
        <taxon>Methanobacteriota</taxon>
        <taxon>Stenosarchaea group</taxon>
        <taxon>Halobacteria</taxon>
        <taxon>Halobacteriales</taxon>
        <taxon>Haloferacaceae</taxon>
        <taxon>Halonotius</taxon>
    </lineage>
</organism>
<keyword evidence="7 10" id="KW-0648">Protein biosynthesis</keyword>
<evidence type="ECO:0000256" key="2">
    <source>
        <dbReference type="ARBA" id="ARBA00022598"/>
    </source>
</evidence>
<evidence type="ECO:0000313" key="14">
    <source>
        <dbReference type="Proteomes" id="UP000276588"/>
    </source>
</evidence>
<dbReference type="InterPro" id="IPR002301">
    <property type="entry name" value="Ile-tRNA-ligase"/>
</dbReference>
<evidence type="ECO:0000256" key="1">
    <source>
        <dbReference type="ARBA" id="ARBA00022490"/>
    </source>
</evidence>
<reference evidence="13 14" key="1">
    <citation type="submission" date="2018-06" db="EMBL/GenBank/DDBJ databases">
        <title>Halonotius sp. F13-13 a new haloarchaeeon isolated from a solar saltern from Isla Cristina, Huelva, Spain.</title>
        <authorList>
            <person name="Duran-Viseras A."/>
            <person name="Sanchez-Porro C."/>
            <person name="Ventosa A."/>
        </authorList>
    </citation>
    <scope>NUCLEOTIDE SEQUENCE [LARGE SCALE GENOMIC DNA]</scope>
    <source>
        <strain evidence="13 14">F13-13</strain>
    </source>
</reference>
<dbReference type="GO" id="GO:0000049">
    <property type="term" value="F:tRNA binding"/>
    <property type="evidence" value="ECO:0007669"/>
    <property type="project" value="InterPro"/>
</dbReference>
<comment type="cofactor">
    <cofactor evidence="10">
        <name>Zn(2+)</name>
        <dbReference type="ChEBI" id="CHEBI:29105"/>
    </cofactor>
</comment>
<keyword evidence="1 10" id="KW-0963">Cytoplasm</keyword>
<evidence type="ECO:0000256" key="9">
    <source>
        <dbReference type="ARBA" id="ARBA00048359"/>
    </source>
</evidence>
<dbReference type="GO" id="GO:0008270">
    <property type="term" value="F:zinc ion binding"/>
    <property type="evidence" value="ECO:0007669"/>
    <property type="project" value="UniProtKB-UniRule"/>
</dbReference>
<comment type="subcellular location">
    <subcellularLocation>
        <location evidence="10">Cytoplasm</location>
    </subcellularLocation>
</comment>
<dbReference type="GO" id="GO:0004822">
    <property type="term" value="F:isoleucine-tRNA ligase activity"/>
    <property type="evidence" value="ECO:0007669"/>
    <property type="project" value="UniProtKB-UniRule"/>
</dbReference>
<dbReference type="PROSITE" id="PS00178">
    <property type="entry name" value="AA_TRNA_LIGASE_I"/>
    <property type="match status" value="1"/>
</dbReference>
<evidence type="ECO:0000256" key="4">
    <source>
        <dbReference type="ARBA" id="ARBA00022741"/>
    </source>
</evidence>
<evidence type="ECO:0000256" key="5">
    <source>
        <dbReference type="ARBA" id="ARBA00022833"/>
    </source>
</evidence>
<dbReference type="Gene3D" id="1.10.730.10">
    <property type="entry name" value="Isoleucyl-tRNA Synthetase, Domain 1"/>
    <property type="match status" value="1"/>
</dbReference>
<dbReference type="InterPro" id="IPR001412">
    <property type="entry name" value="aa-tRNA-synth_I_CS"/>
</dbReference>
<dbReference type="InterPro" id="IPR009080">
    <property type="entry name" value="tRNAsynth_Ia_anticodon-bd"/>
</dbReference>
<dbReference type="SUPFAM" id="SSF52374">
    <property type="entry name" value="Nucleotidylyl transferase"/>
    <property type="match status" value="1"/>
</dbReference>
<evidence type="ECO:0000256" key="8">
    <source>
        <dbReference type="ARBA" id="ARBA00023146"/>
    </source>
</evidence>
<dbReference type="GO" id="GO:0005524">
    <property type="term" value="F:ATP binding"/>
    <property type="evidence" value="ECO:0007669"/>
    <property type="project" value="UniProtKB-UniRule"/>
</dbReference>
<dbReference type="EC" id="6.1.1.5" evidence="10"/>
<dbReference type="EMBL" id="QKNY01000009">
    <property type="protein sequence ID" value="RJX43267.1"/>
    <property type="molecule type" value="Genomic_DNA"/>
</dbReference>
<comment type="catalytic activity">
    <reaction evidence="9 10">
        <text>tRNA(Ile) + L-isoleucine + ATP = L-isoleucyl-tRNA(Ile) + AMP + diphosphate</text>
        <dbReference type="Rhea" id="RHEA:11060"/>
        <dbReference type="Rhea" id="RHEA-COMP:9666"/>
        <dbReference type="Rhea" id="RHEA-COMP:9695"/>
        <dbReference type="ChEBI" id="CHEBI:30616"/>
        <dbReference type="ChEBI" id="CHEBI:33019"/>
        <dbReference type="ChEBI" id="CHEBI:58045"/>
        <dbReference type="ChEBI" id="CHEBI:78442"/>
        <dbReference type="ChEBI" id="CHEBI:78528"/>
        <dbReference type="ChEBI" id="CHEBI:456215"/>
        <dbReference type="EC" id="6.1.1.5"/>
    </reaction>
</comment>
<evidence type="ECO:0000256" key="10">
    <source>
        <dbReference type="HAMAP-Rule" id="MF_02003"/>
    </source>
</evidence>
<feature type="domain" description="Aminoacyl-tRNA synthetase class Ia" evidence="11">
    <location>
        <begin position="19"/>
        <end position="643"/>
    </location>
</feature>
<keyword evidence="2 10" id="KW-0436">Ligase</keyword>
<protein>
    <recommendedName>
        <fullName evidence="10">Isoleucine--tRNA ligase</fullName>
        <ecNumber evidence="10">6.1.1.5</ecNumber>
    </recommendedName>
    <alternativeName>
        <fullName evidence="10">Isoleucyl-tRNA synthetase</fullName>
        <shortName evidence="10">IleRS</shortName>
    </alternativeName>
</protein>
<feature type="binding site" evidence="10">
    <location>
        <position position="609"/>
    </location>
    <ligand>
        <name>ATP</name>
        <dbReference type="ChEBI" id="CHEBI:30616"/>
    </ligand>
</feature>
<dbReference type="GO" id="GO:0006428">
    <property type="term" value="P:isoleucyl-tRNA aminoacylation"/>
    <property type="evidence" value="ECO:0007669"/>
    <property type="project" value="UniProtKB-UniRule"/>
</dbReference>
<evidence type="ECO:0000256" key="3">
    <source>
        <dbReference type="ARBA" id="ARBA00022723"/>
    </source>
</evidence>
<dbReference type="CDD" id="cd00818">
    <property type="entry name" value="IleRS_core"/>
    <property type="match status" value="1"/>
</dbReference>
<dbReference type="GO" id="GO:0002161">
    <property type="term" value="F:aminoacyl-tRNA deacylase activity"/>
    <property type="evidence" value="ECO:0007669"/>
    <property type="project" value="InterPro"/>
</dbReference>
<dbReference type="InterPro" id="IPR013155">
    <property type="entry name" value="M/V/L/I-tRNA-synth_anticd-bd"/>
</dbReference>
<evidence type="ECO:0000313" key="13">
    <source>
        <dbReference type="EMBL" id="RJX43267.1"/>
    </source>
</evidence>
<feature type="short sequence motif" description="'KMSKS' region" evidence="10">
    <location>
        <begin position="606"/>
        <end position="610"/>
    </location>
</feature>
<dbReference type="SUPFAM" id="SSF50677">
    <property type="entry name" value="ValRS/IleRS/LeuRS editing domain"/>
    <property type="match status" value="1"/>
</dbReference>
<dbReference type="InterPro" id="IPR009008">
    <property type="entry name" value="Val/Leu/Ile-tRNA-synth_edit"/>
</dbReference>
<keyword evidence="5 10" id="KW-0862">Zinc</keyword>
<dbReference type="CDD" id="cd07961">
    <property type="entry name" value="Anticodon_Ia_Ile_ABEc"/>
    <property type="match status" value="1"/>
</dbReference>
<comment type="function">
    <text evidence="10">Catalyzes the attachment of isoleucine to tRNA(Ile). As IleRS can inadvertently accommodate and process structurally similar amino acids such as valine, to avoid such errors it has two additional distinct tRNA(Ile)-dependent editing activities. One activity is designated as 'pretransfer' editing and involves the hydrolysis of activated Val-AMP. The other activity is designated 'posttransfer' editing and involves deacylation of mischarged Val-tRNA(Ile).</text>
</comment>
<dbReference type="InterPro" id="IPR002300">
    <property type="entry name" value="aa-tRNA-synth_Ia"/>
</dbReference>
<proteinExistence type="inferred from homology"/>
<evidence type="ECO:0000256" key="7">
    <source>
        <dbReference type="ARBA" id="ARBA00022917"/>
    </source>
</evidence>
<sequence length="1052" mass="118079">MDDVSDQYSPADVEAAAEAHWDEHDAYEATKAAHADDPTFFFVDGPPYTSGQMHLGTAWNKTLKDAVIRQKRMTGHQVTDRPGYDMHGLPIEVKVEEELGFESKQDIEEYGMEAFIEECKTFAEENRVAMDDDFQSIGAWFDWDNPYKTISPEYMEAAWYGFKQVADRGLVEQGKRSISQCPRCETGIANNEVEYDQVEDPSIYVKFPLSDREGSLVIWTTTPWTIPANTFVGVGEDLTYQKIRATKGDDEDVLYIAAECVDDVLGKGRYDDYEIEAELDGAELVGWEYDHPLAEEVPDYPSFEGAGEVYTADFVEADRTGLVHSAPGHGEEDFHRGQELGLDIFCPVAGDGTYTDEGGKYAGEFVRDANDEITADLDANGALLAEETYTHSYGHCWRCDTDIIQLATDQWFISITDIKEELLDNIEEAEWHPQWARDNRFRDFIENAPDWNVSRQRYWGIPIPIWVPEDAASDGDATLDEEMIVVGTREELAERADQDIDPDEIDLHRPTVDDITITEAGTTYRRIEDVFDVWLDSSVATWGTLGYPTETEAFDELWPADLIIEAHDQTRGWFWSQLGMGTTAFGESPYKEVLMHGFANDKHGRKMSKSVGNIVTPEEAIDRAGRDPLRAYLLSHDQQGVDLSFDWDGLGSMAGTLNICWNVFRFPLTYMDLDGYDPADPDLSEGELTTVDEWVLSRLQSVIEESSEAWADYRIDDALNTVLDFVTEDVSRFYIKATRERMWEEGDSPTKLGAYATLSTVINAVIRLLAPVTPYMAEEMYQTIDGSATTVHALDWPEVDDDRRDPELEADMAVLRDVEEAAANARQRGGRKLRWPVSRVVVETDDEDVASAVENLSDLLGERVNTRAIDVVSEFDELVEHADPQMGEIGPAFGGDAQDVMNAVEGATREEVEAGIEVNGETVELDDEMVEYRKEPPEHVTGTDFEGGTVYVDTTLTDDLEAEGYARDVIRRIQEMRKELDLDVEAEISVGLAVAGDRVAGFVDEHRDLISEEVRAAELTDAPSDDADRLETWEIEDTEVEIGVSVVAEQTA</sequence>
<comment type="subunit">
    <text evidence="10">Monomer.</text>
</comment>
<feature type="short sequence motif" description="'HIGH' region" evidence="10">
    <location>
        <begin position="47"/>
        <end position="57"/>
    </location>
</feature>
<evidence type="ECO:0000259" key="11">
    <source>
        <dbReference type="Pfam" id="PF00133"/>
    </source>
</evidence>
<dbReference type="HAMAP" id="MF_02003">
    <property type="entry name" value="Ile_tRNA_synth_type2"/>
    <property type="match status" value="1"/>
</dbReference>
<accession>A0A3A6Q847</accession>
<dbReference type="PANTHER" id="PTHR42780">
    <property type="entry name" value="SOLEUCYL-TRNA SYNTHETASE"/>
    <property type="match status" value="1"/>
</dbReference>
<keyword evidence="4 10" id="KW-0547">Nucleotide-binding</keyword>
<feature type="domain" description="Methionyl/Valyl/Leucyl/Isoleucyl-tRNA synthetase anticodon-binding" evidence="12">
    <location>
        <begin position="692"/>
        <end position="838"/>
    </location>
</feature>
<dbReference type="FunFam" id="3.40.50.620:FF:000286">
    <property type="entry name" value="Isoleucine--tRNA ligase"/>
    <property type="match status" value="1"/>
</dbReference>
<dbReference type="Gene3D" id="3.40.50.620">
    <property type="entry name" value="HUPs"/>
    <property type="match status" value="2"/>
</dbReference>
<comment type="domain">
    <text evidence="10">IleRS has two distinct active sites: one for aminoacylation and one for editing. The misactivated valine is translocated from the active site to the editing site, which sterically excludes the correctly activated isoleucine. The single editing site contains two valyl binding pockets, one specific for each substrate (Val-AMP or Val-tRNA(Ile)).</text>
</comment>
<dbReference type="Pfam" id="PF08264">
    <property type="entry name" value="Anticodon_1"/>
    <property type="match status" value="1"/>
</dbReference>
<keyword evidence="3 10" id="KW-0479">Metal-binding</keyword>
<dbReference type="Pfam" id="PF19302">
    <property type="entry name" value="DUF5915"/>
    <property type="match status" value="1"/>
</dbReference>
<gene>
    <name evidence="10" type="primary">ileS</name>
    <name evidence="13" type="ORF">DM826_06565</name>
</gene>
<dbReference type="PRINTS" id="PR00984">
    <property type="entry name" value="TRNASYNTHILE"/>
</dbReference>
<comment type="caution">
    <text evidence="13">The sequence shown here is derived from an EMBL/GenBank/DDBJ whole genome shotgun (WGS) entry which is preliminary data.</text>
</comment>
<dbReference type="InterPro" id="IPR033709">
    <property type="entry name" value="Anticodon_Ile_ABEc"/>
</dbReference>
<dbReference type="OrthoDB" id="30823at2157"/>
<keyword evidence="14" id="KW-1185">Reference proteome</keyword>
<dbReference type="GO" id="GO:0005737">
    <property type="term" value="C:cytoplasm"/>
    <property type="evidence" value="ECO:0007669"/>
    <property type="project" value="UniProtKB-SubCell"/>
</dbReference>
<keyword evidence="6 10" id="KW-0067">ATP-binding</keyword>
<dbReference type="InterPro" id="IPR014729">
    <property type="entry name" value="Rossmann-like_a/b/a_fold"/>
</dbReference>